<protein>
    <recommendedName>
        <fullName evidence="3">CdiI immunity protein domain-containing protein</fullName>
    </recommendedName>
</protein>
<accession>A0ABR7HTN2</accession>
<gene>
    <name evidence="1" type="ORF">H8S34_08220</name>
</gene>
<dbReference type="EMBL" id="JACOPR010000004">
    <property type="protein sequence ID" value="MBC5730816.1"/>
    <property type="molecule type" value="Genomic_DNA"/>
</dbReference>
<evidence type="ECO:0000313" key="1">
    <source>
        <dbReference type="EMBL" id="MBC5730816.1"/>
    </source>
</evidence>
<dbReference type="RefSeq" id="WP_145996876.1">
    <property type="nucleotide sequence ID" value="NZ_JACOPR010000004.1"/>
</dbReference>
<name>A0ABR7HTN2_9FIRM</name>
<sequence length="96" mass="10755">MLLEEDQRYLERLVGLYYNYGEDVGSAEMQRIAGGMLERLRGNALGEEDYAWLLARVRNQMETVAGMGDPEDPDRKAFLDKCGAIAARLTAALEGR</sequence>
<dbReference type="Proteomes" id="UP000660021">
    <property type="component" value="Unassembled WGS sequence"/>
</dbReference>
<proteinExistence type="predicted"/>
<evidence type="ECO:0000313" key="2">
    <source>
        <dbReference type="Proteomes" id="UP000660021"/>
    </source>
</evidence>
<keyword evidence="2" id="KW-1185">Reference proteome</keyword>
<reference evidence="1 2" key="1">
    <citation type="submission" date="2020-08" db="EMBL/GenBank/DDBJ databases">
        <title>Genome public.</title>
        <authorList>
            <person name="Liu C."/>
            <person name="Sun Q."/>
        </authorList>
    </citation>
    <scope>NUCLEOTIDE SEQUENCE [LARGE SCALE GENOMIC DNA]</scope>
    <source>
        <strain evidence="1 2">New-38</strain>
    </source>
</reference>
<organism evidence="1 2">
    <name type="scientific">Pseudoflavonifractor hominis</name>
    <dbReference type="NCBI Taxonomy" id="2763059"/>
    <lineage>
        <taxon>Bacteria</taxon>
        <taxon>Bacillati</taxon>
        <taxon>Bacillota</taxon>
        <taxon>Clostridia</taxon>
        <taxon>Eubacteriales</taxon>
        <taxon>Oscillospiraceae</taxon>
        <taxon>Pseudoflavonifractor</taxon>
    </lineage>
</organism>
<comment type="caution">
    <text evidence="1">The sequence shown here is derived from an EMBL/GenBank/DDBJ whole genome shotgun (WGS) entry which is preliminary data.</text>
</comment>
<evidence type="ECO:0008006" key="3">
    <source>
        <dbReference type="Google" id="ProtNLM"/>
    </source>
</evidence>